<dbReference type="Proteomes" id="UP000006976">
    <property type="component" value="Unassembled WGS sequence"/>
</dbReference>
<dbReference type="EMBL" id="AHEV01000059">
    <property type="protein sequence ID" value="EJR28783.1"/>
    <property type="molecule type" value="Genomic_DNA"/>
</dbReference>
<evidence type="ECO:0000313" key="3">
    <source>
        <dbReference type="Proteomes" id="UP000006976"/>
    </source>
</evidence>
<protein>
    <submittedName>
        <fullName evidence="2">Uncharacterized protein</fullName>
    </submittedName>
</protein>
<sequence length="34" mass="3892">MIELFSMYSYLGLPIVIIVVGCAFVRFGKELLRI</sequence>
<name>A0ABC9QUA9_BACMY</name>
<proteinExistence type="predicted"/>
<accession>A0ABC9QUA9</accession>
<keyword evidence="1" id="KW-1133">Transmembrane helix</keyword>
<dbReference type="AlphaFoldDB" id="A0ABC9QUA9"/>
<evidence type="ECO:0000313" key="2">
    <source>
        <dbReference type="EMBL" id="EJR28783.1"/>
    </source>
</evidence>
<organism evidence="2 3">
    <name type="scientific">Bacillus mycoides</name>
    <dbReference type="NCBI Taxonomy" id="1405"/>
    <lineage>
        <taxon>Bacteria</taxon>
        <taxon>Bacillati</taxon>
        <taxon>Bacillota</taxon>
        <taxon>Bacilli</taxon>
        <taxon>Bacillales</taxon>
        <taxon>Bacillaceae</taxon>
        <taxon>Bacillus</taxon>
        <taxon>Bacillus cereus group</taxon>
    </lineage>
</organism>
<reference evidence="2 3" key="1">
    <citation type="submission" date="2012-04" db="EMBL/GenBank/DDBJ databases">
        <title>The Genome Sequence of Bacillus cereus VD078.</title>
        <authorList>
            <consortium name="The Broad Institute Genome Sequencing Platform"/>
            <consortium name="The Broad Institute Genome Sequencing Center for Infectious Disease"/>
            <person name="Feldgarden M."/>
            <person name="Van der Auwera G.A."/>
            <person name="Mahillon J."/>
            <person name="Duprez V."/>
            <person name="Timmery S."/>
            <person name="Mattelet C."/>
            <person name="Dierick K."/>
            <person name="Sun M."/>
            <person name="Yu Z."/>
            <person name="Zhu L."/>
            <person name="Hu X."/>
            <person name="Shank E.B."/>
            <person name="Swiecicka I."/>
            <person name="Hansen B.M."/>
            <person name="Andrup L."/>
            <person name="Young S.K."/>
            <person name="Zeng Q."/>
            <person name="Gargeya S."/>
            <person name="Fitzgerald M."/>
            <person name="Haas B."/>
            <person name="Abouelleil A."/>
            <person name="Alvarado L."/>
            <person name="Arachchi H.M."/>
            <person name="Berlin A."/>
            <person name="Chapman S.B."/>
            <person name="Goldberg J."/>
            <person name="Griggs A."/>
            <person name="Gujja S."/>
            <person name="Hansen M."/>
            <person name="Howarth C."/>
            <person name="Imamovic A."/>
            <person name="Larimer J."/>
            <person name="McCowen C."/>
            <person name="Montmayeur A."/>
            <person name="Murphy C."/>
            <person name="Neiman D."/>
            <person name="Pearson M."/>
            <person name="Priest M."/>
            <person name="Roberts A."/>
            <person name="Saif S."/>
            <person name="Shea T."/>
            <person name="Sisk P."/>
            <person name="Sykes S."/>
            <person name="Wortman J."/>
            <person name="Nusbaum C."/>
            <person name="Birren B."/>
        </authorList>
    </citation>
    <scope>NUCLEOTIDE SEQUENCE [LARGE SCALE GENOMIC DNA]</scope>
    <source>
        <strain evidence="2 3">VD078</strain>
    </source>
</reference>
<evidence type="ECO:0000256" key="1">
    <source>
        <dbReference type="SAM" id="Phobius"/>
    </source>
</evidence>
<gene>
    <name evidence="2" type="ORF">III_06058</name>
</gene>
<keyword evidence="1" id="KW-0812">Transmembrane</keyword>
<comment type="caution">
    <text evidence="2">The sequence shown here is derived from an EMBL/GenBank/DDBJ whole genome shotgun (WGS) entry which is preliminary data.</text>
</comment>
<feature type="transmembrane region" description="Helical" evidence="1">
    <location>
        <begin position="6"/>
        <end position="27"/>
    </location>
</feature>
<keyword evidence="1" id="KW-0472">Membrane</keyword>